<protein>
    <submittedName>
        <fullName evidence="1">DUF4249 domain-containing protein</fullName>
    </submittedName>
</protein>
<comment type="caution">
    <text evidence="1">The sequence shown here is derived from an EMBL/GenBank/DDBJ whole genome shotgun (WGS) entry which is preliminary data.</text>
</comment>
<name>A0A368JJJ0_9BACT</name>
<dbReference type="OrthoDB" id="1062680at2"/>
<dbReference type="InterPro" id="IPR025345">
    <property type="entry name" value="DUF4249"/>
</dbReference>
<dbReference type="Proteomes" id="UP000253383">
    <property type="component" value="Unassembled WGS sequence"/>
</dbReference>
<gene>
    <name evidence="1" type="ORF">DUE52_19005</name>
</gene>
<reference evidence="1 2" key="1">
    <citation type="submission" date="2018-07" db="EMBL/GenBank/DDBJ databases">
        <title>Genome analysis of Larkinella rosea.</title>
        <authorList>
            <person name="Zhou Z."/>
            <person name="Wang G."/>
        </authorList>
    </citation>
    <scope>NUCLEOTIDE SEQUENCE [LARGE SCALE GENOMIC DNA]</scope>
    <source>
        <strain evidence="2">zzj9</strain>
    </source>
</reference>
<proteinExistence type="predicted"/>
<dbReference type="EMBL" id="QOWE01000016">
    <property type="protein sequence ID" value="RCR67820.1"/>
    <property type="molecule type" value="Genomic_DNA"/>
</dbReference>
<sequence length="384" mass="43238">MNRINFSWLSLLLIATILIDSCVDPYRPPAVSAPNTYLVVDGFLNGSGTSSIRLTRTQNLTDGSKPTVETKATVMVEGEKGGSQTFVDKGDGTYTLAAGGLQFNQKYRLNIKTAAGRSYQSDYVTIKQTPKIDNVSWKAQDQGVQFYVTTRDPTNNTKYYRWEYEETWEFYSAFYSRVEYLNKQFVSRMDDVNHCWSNGKSTGIFIGSSEKLTQDVIDQFPLVFVSNTSSNRLKIRYSLLVKQYAQTAESFEYWQNLRKNTESLGSIFDPQPFQVIGNIHGVTDPNEPVVGYLSGYSVEEKRIFVNASELPPWRIPSMYEACLPDTAPIFRTPEKPSAADQAESGAIPIDEILSPMGQIIAYRMSSAYCVDCRTSGTNVKPTFW</sequence>
<dbReference type="RefSeq" id="WP_114407625.1">
    <property type="nucleotide sequence ID" value="NZ_QOWE01000016.1"/>
</dbReference>
<accession>A0A368JJJ0</accession>
<evidence type="ECO:0000313" key="2">
    <source>
        <dbReference type="Proteomes" id="UP000253383"/>
    </source>
</evidence>
<keyword evidence="2" id="KW-1185">Reference proteome</keyword>
<organism evidence="1 2">
    <name type="scientific">Larkinella punicea</name>
    <dbReference type="NCBI Taxonomy" id="2315727"/>
    <lineage>
        <taxon>Bacteria</taxon>
        <taxon>Pseudomonadati</taxon>
        <taxon>Bacteroidota</taxon>
        <taxon>Cytophagia</taxon>
        <taxon>Cytophagales</taxon>
        <taxon>Spirosomataceae</taxon>
        <taxon>Larkinella</taxon>
    </lineage>
</organism>
<dbReference type="Pfam" id="PF14054">
    <property type="entry name" value="DUF4249"/>
    <property type="match status" value="1"/>
</dbReference>
<dbReference type="AlphaFoldDB" id="A0A368JJJ0"/>
<evidence type="ECO:0000313" key="1">
    <source>
        <dbReference type="EMBL" id="RCR67820.1"/>
    </source>
</evidence>